<dbReference type="PROSITE" id="PS00893">
    <property type="entry name" value="NUDIX_BOX"/>
    <property type="match status" value="1"/>
</dbReference>
<protein>
    <submittedName>
        <fullName evidence="3">NUDIX pyrophosphatase</fullName>
    </submittedName>
</protein>
<dbReference type="InterPro" id="IPR015797">
    <property type="entry name" value="NUDIX_hydrolase-like_dom_sf"/>
</dbReference>
<dbReference type="SUPFAM" id="SSF55811">
    <property type="entry name" value="Nudix"/>
    <property type="match status" value="1"/>
</dbReference>
<dbReference type="CDD" id="cd04664">
    <property type="entry name" value="NUDIX_DHNTPase_like"/>
    <property type="match status" value="1"/>
</dbReference>
<dbReference type="Proteomes" id="UP000595897">
    <property type="component" value="Chromosome"/>
</dbReference>
<reference evidence="3 4" key="1">
    <citation type="submission" date="2020-11" db="EMBL/GenBank/DDBJ databases">
        <title>Draft genome sequencing of a Lachnospiraceae strain isolated from anoxic soil subjected to BSD treatment.</title>
        <authorList>
            <person name="Uek A."/>
            <person name="Tonouchi A."/>
        </authorList>
    </citation>
    <scope>NUCLEOTIDE SEQUENCE [LARGE SCALE GENOMIC DNA]</scope>
    <source>
        <strain evidence="3 4">TB5</strain>
    </source>
</reference>
<dbReference type="GO" id="GO:0016787">
    <property type="term" value="F:hydrolase activity"/>
    <property type="evidence" value="ECO:0007669"/>
    <property type="project" value="UniProtKB-KW"/>
</dbReference>
<name>A0A7R7ELC8_9FIRM</name>
<accession>A0A7R7ELC8</accession>
<dbReference type="InterPro" id="IPR000086">
    <property type="entry name" value="NUDIX_hydrolase_dom"/>
</dbReference>
<dbReference type="PROSITE" id="PS51462">
    <property type="entry name" value="NUDIX"/>
    <property type="match status" value="1"/>
</dbReference>
<feature type="domain" description="Nudix hydrolase" evidence="2">
    <location>
        <begin position="5"/>
        <end position="143"/>
    </location>
</feature>
<dbReference type="Gene3D" id="3.90.79.10">
    <property type="entry name" value="Nucleoside Triphosphate Pyrophosphohydrolase"/>
    <property type="match status" value="1"/>
</dbReference>
<dbReference type="EMBL" id="AP024169">
    <property type="protein sequence ID" value="BCN30912.1"/>
    <property type="molecule type" value="Genomic_DNA"/>
</dbReference>
<evidence type="ECO:0000256" key="1">
    <source>
        <dbReference type="ARBA" id="ARBA00022801"/>
    </source>
</evidence>
<evidence type="ECO:0000259" key="2">
    <source>
        <dbReference type="PROSITE" id="PS51462"/>
    </source>
</evidence>
<keyword evidence="4" id="KW-1185">Reference proteome</keyword>
<dbReference type="InterPro" id="IPR020084">
    <property type="entry name" value="NUDIX_hydrolase_CS"/>
</dbReference>
<dbReference type="KEGG" id="ahb:bsdtb5_22070"/>
<organism evidence="3 4">
    <name type="scientific">Anaeromicropila herbilytica</name>
    <dbReference type="NCBI Taxonomy" id="2785025"/>
    <lineage>
        <taxon>Bacteria</taxon>
        <taxon>Bacillati</taxon>
        <taxon>Bacillota</taxon>
        <taxon>Clostridia</taxon>
        <taxon>Lachnospirales</taxon>
        <taxon>Lachnospiraceae</taxon>
        <taxon>Anaeromicropila</taxon>
    </lineage>
</organism>
<keyword evidence="1" id="KW-0378">Hydrolase</keyword>
<sequence length="155" mass="18108">MARAKFQVLVIPFIIRDNHIKYGMFLRADMNVWQFIAGGGEDEEIPLEAAKREANEEANIPYDFPYYPLDTCCSISADCFNEEDRQRWGQNCFVVPEYSFAVRVENEELNLSHEHLEYQWLDYDSARKLLKYDSNKVALGELNSRIERSLLGESK</sequence>
<dbReference type="AlphaFoldDB" id="A0A7R7ELC8"/>
<dbReference type="RefSeq" id="WP_271712068.1">
    <property type="nucleotide sequence ID" value="NZ_AP024169.1"/>
</dbReference>
<proteinExistence type="predicted"/>
<gene>
    <name evidence="3" type="primary">ntpA</name>
    <name evidence="3" type="ORF">bsdtb5_22070</name>
</gene>
<evidence type="ECO:0000313" key="3">
    <source>
        <dbReference type="EMBL" id="BCN30912.1"/>
    </source>
</evidence>
<evidence type="ECO:0000313" key="4">
    <source>
        <dbReference type="Proteomes" id="UP000595897"/>
    </source>
</evidence>
<dbReference type="Pfam" id="PF00293">
    <property type="entry name" value="NUDIX"/>
    <property type="match status" value="1"/>
</dbReference>